<dbReference type="VEuPathDB" id="FungiDB:YALI1_E13509g"/>
<name>A0A371C4J8_YARLL</name>
<sequence length="159" mass="17885">MSPTGGFRPSQTETRCSAACIRVSVSYSLGVCPIAAVLSGEKCSHERRARWQLISRAVNVTPSRDEKTLISLDLPFEQPPPHHTGTSIVVLYTSTLYWTTSRSEANLLRLRIQISIIGRNNSYHLNLPSKYRKPAGWRWRKRIRADPCNLWTASGAFSV</sequence>
<accession>A0A371C4J8</accession>
<organism evidence="1 2">
    <name type="scientific">Yarrowia lipolytica</name>
    <name type="common">Candida lipolytica</name>
    <dbReference type="NCBI Taxonomy" id="4952"/>
    <lineage>
        <taxon>Eukaryota</taxon>
        <taxon>Fungi</taxon>
        <taxon>Dikarya</taxon>
        <taxon>Ascomycota</taxon>
        <taxon>Saccharomycotina</taxon>
        <taxon>Dipodascomycetes</taxon>
        <taxon>Dipodascales</taxon>
        <taxon>Dipodascales incertae sedis</taxon>
        <taxon>Yarrowia</taxon>
    </lineage>
</organism>
<proteinExistence type="predicted"/>
<dbReference type="EMBL" id="KZ859007">
    <property type="protein sequence ID" value="RDW25249.1"/>
    <property type="molecule type" value="Genomic_DNA"/>
</dbReference>
<evidence type="ECO:0000313" key="2">
    <source>
        <dbReference type="Proteomes" id="UP000256601"/>
    </source>
</evidence>
<dbReference type="Proteomes" id="UP000256601">
    <property type="component" value="Unassembled WGS sequence"/>
</dbReference>
<evidence type="ECO:0000313" key="1">
    <source>
        <dbReference type="EMBL" id="RDW25249.1"/>
    </source>
</evidence>
<dbReference type="AlphaFoldDB" id="A0A371C4J8"/>
<reference evidence="1 2" key="1">
    <citation type="submission" date="2018-07" db="EMBL/GenBank/DDBJ databases">
        <title>Draft Genome Assemblies for Five Robust Yarrowia lipolytica Strains Exhibiting High Lipid Production and Pentose Sugar Utilization and Sugar Alcohol Secretion from Undetoxified Lignocellulosic Biomass Hydrolysates.</title>
        <authorList>
            <consortium name="DOE Joint Genome Institute"/>
            <person name="Walker C."/>
            <person name="Ryu S."/>
            <person name="Na H."/>
            <person name="Zane M."/>
            <person name="LaButti K."/>
            <person name="Lipzen A."/>
            <person name="Haridas S."/>
            <person name="Barry K."/>
            <person name="Grigoriev I.V."/>
            <person name="Quarterman J."/>
            <person name="Slininger P."/>
            <person name="Dien B."/>
            <person name="Trinh C.T."/>
        </authorList>
    </citation>
    <scope>NUCLEOTIDE SEQUENCE [LARGE SCALE GENOMIC DNA]</scope>
    <source>
        <strain evidence="1 2">YB392</strain>
    </source>
</reference>
<gene>
    <name evidence="1" type="ORF">B0I71DRAFT_159543</name>
</gene>
<dbReference type="VEuPathDB" id="FungiDB:YALI0_E10615g"/>
<protein>
    <submittedName>
        <fullName evidence="1">Uncharacterized protein</fullName>
    </submittedName>
</protein>